<dbReference type="GO" id="GO:0006313">
    <property type="term" value="P:DNA transposition"/>
    <property type="evidence" value="ECO:0007669"/>
    <property type="project" value="InterPro"/>
</dbReference>
<evidence type="ECO:0000259" key="1">
    <source>
        <dbReference type="Pfam" id="PF01609"/>
    </source>
</evidence>
<gene>
    <name evidence="3" type="ORF">BBRV_LOCUS83876</name>
</gene>
<evidence type="ECO:0000313" key="3">
    <source>
        <dbReference type="EMBL" id="CAD1565440.1"/>
    </source>
</evidence>
<dbReference type="Pfam" id="PF13808">
    <property type="entry name" value="DDE_Tnp_1_assoc"/>
    <property type="match status" value="1"/>
</dbReference>
<dbReference type="EMBL" id="CADCXW020000181">
    <property type="protein sequence ID" value="CAD1565440.1"/>
    <property type="molecule type" value="Genomic_DNA"/>
</dbReference>
<dbReference type="PANTHER" id="PTHR30298">
    <property type="entry name" value="H REPEAT-ASSOCIATED PREDICTED TRANSPOSASE"/>
    <property type="match status" value="1"/>
</dbReference>
<dbReference type="GO" id="GO:0004803">
    <property type="term" value="F:transposase activity"/>
    <property type="evidence" value="ECO:0007669"/>
    <property type="project" value="InterPro"/>
</dbReference>
<dbReference type="InterPro" id="IPR032806">
    <property type="entry name" value="YbfD_N"/>
</dbReference>
<evidence type="ECO:0000259" key="2">
    <source>
        <dbReference type="Pfam" id="PF13808"/>
    </source>
</evidence>
<protein>
    <recommendedName>
        <fullName evidence="4">ISAs1 family transposase</fullName>
    </recommendedName>
</protein>
<organism evidence="3">
    <name type="scientific">Bracon brevicornis</name>
    <dbReference type="NCBI Taxonomy" id="1563983"/>
    <lineage>
        <taxon>Eukaryota</taxon>
        <taxon>Metazoa</taxon>
        <taxon>Ecdysozoa</taxon>
        <taxon>Arthropoda</taxon>
        <taxon>Hexapoda</taxon>
        <taxon>Insecta</taxon>
        <taxon>Pterygota</taxon>
        <taxon>Neoptera</taxon>
        <taxon>Endopterygota</taxon>
        <taxon>Hymenoptera</taxon>
        <taxon>Apocrita</taxon>
        <taxon>Ichneumonoidea</taxon>
        <taxon>Braconidae</taxon>
        <taxon>Braconinae</taxon>
        <taxon>Bracon</taxon>
    </lineage>
</organism>
<dbReference type="GO" id="GO:0003677">
    <property type="term" value="F:DNA binding"/>
    <property type="evidence" value="ECO:0007669"/>
    <property type="project" value="InterPro"/>
</dbReference>
<evidence type="ECO:0008006" key="4">
    <source>
        <dbReference type="Google" id="ProtNLM"/>
    </source>
</evidence>
<feature type="domain" description="H repeat-associated protein N-terminal" evidence="2">
    <location>
        <begin position="17"/>
        <end position="103"/>
    </location>
</feature>
<dbReference type="PANTHER" id="PTHR30298:SF0">
    <property type="entry name" value="PROTEIN YBFL-RELATED"/>
    <property type="match status" value="1"/>
</dbReference>
<accession>A0A6V7KSG4</accession>
<dbReference type="NCBIfam" id="NF033564">
    <property type="entry name" value="transpos_ISAs1"/>
    <property type="match status" value="1"/>
</dbReference>
<proteinExistence type="predicted"/>
<dbReference type="Pfam" id="PF01609">
    <property type="entry name" value="DDE_Tnp_1"/>
    <property type="match status" value="1"/>
</dbReference>
<dbReference type="InterPro" id="IPR002559">
    <property type="entry name" value="Transposase_11"/>
</dbReference>
<dbReference type="InterPro" id="IPR051698">
    <property type="entry name" value="Transposase_11-like"/>
</dbReference>
<dbReference type="InterPro" id="IPR047647">
    <property type="entry name" value="ISAs1_transpos"/>
</dbReference>
<sequence>MLPFGCSSLMIANAFLMHFGCLKDPRQTTKISYRLFDVLFLTICAVIAGAEGWEDIEDFGKVHLEWLQKKGLFPDGIPVHDTIARIISRLDPTQFRQCFIHWVKSVNKLTEGALVAIDGKVLRRAYDRKNRCSPIHMVSAFATHNGVVMGPLKTDAKSNEITAIPVLLKLLELKGCLISIDAMGCQTSIADTIVKQGGDYLLAVKGNQKQLQSMVKKALRPLCAARGTDSKNMVVEKGHGRIEVREYYVIPAGDLTAQFPEWKKLKTLGAAVSYRLDKSGKESLEYRYYISSAELDGARFASAVRDHWRIENSLHWVLDVSMNEDACPIRRAEAGEILSCMRHIALNMLRAEKTKKASIRRKQKIASMDSAYLEQILTAGFDFMDKK</sequence>
<feature type="domain" description="Transposase IS4-like" evidence="1">
    <location>
        <begin position="114"/>
        <end position="348"/>
    </location>
</feature>
<reference evidence="3" key="1">
    <citation type="submission" date="2020-07" db="EMBL/GenBank/DDBJ databases">
        <authorList>
            <person name="Ferguson B K."/>
        </authorList>
    </citation>
    <scope>NUCLEOTIDE SEQUENCE</scope>
    <source>
        <strain evidence="3">L06</strain>
    </source>
</reference>
<dbReference type="AlphaFoldDB" id="A0A6V7KSG4"/>
<name>A0A6V7KSG4_9HYME</name>